<comment type="caution">
    <text evidence="2">The sequence shown here is derived from an EMBL/GenBank/DDBJ whole genome shotgun (WGS) entry which is preliminary data.</text>
</comment>
<dbReference type="RefSeq" id="WP_118864325.1">
    <property type="nucleotide sequence ID" value="NZ_QWLV01000005.1"/>
</dbReference>
<evidence type="ECO:0000256" key="1">
    <source>
        <dbReference type="SAM" id="MobiDB-lite"/>
    </source>
</evidence>
<name>A0A396RLR5_9SPHN</name>
<feature type="compositionally biased region" description="Basic and acidic residues" evidence="1">
    <location>
        <begin position="66"/>
        <end position="75"/>
    </location>
</feature>
<gene>
    <name evidence="2" type="ORF">D1610_11460</name>
</gene>
<accession>A0A396RLR5</accession>
<sequence length="96" mass="10667">MHIVDHDELRMRIGIQLKMLAGHQQRELGLKGERTANDAAAQIVARVFSGTVTVRPDLVEGEHRPGVFGLDEPHPFPDLVDDEKTVPVPRDPASRL</sequence>
<keyword evidence="3" id="KW-1185">Reference proteome</keyword>
<proteinExistence type="predicted"/>
<protein>
    <submittedName>
        <fullName evidence="2">Uncharacterized protein</fullName>
    </submittedName>
</protein>
<dbReference type="Proteomes" id="UP000266693">
    <property type="component" value="Unassembled WGS sequence"/>
</dbReference>
<dbReference type="OrthoDB" id="7574072at2"/>
<organism evidence="2 3">
    <name type="scientific">Sphingomonas gilva</name>
    <dbReference type="NCBI Taxonomy" id="2305907"/>
    <lineage>
        <taxon>Bacteria</taxon>
        <taxon>Pseudomonadati</taxon>
        <taxon>Pseudomonadota</taxon>
        <taxon>Alphaproteobacteria</taxon>
        <taxon>Sphingomonadales</taxon>
        <taxon>Sphingomonadaceae</taxon>
        <taxon>Sphingomonas</taxon>
    </lineage>
</organism>
<dbReference type="AlphaFoldDB" id="A0A396RLR5"/>
<dbReference type="EMBL" id="QWLV01000005">
    <property type="protein sequence ID" value="RHW17159.1"/>
    <property type="molecule type" value="Genomic_DNA"/>
</dbReference>
<feature type="region of interest" description="Disordered" evidence="1">
    <location>
        <begin position="66"/>
        <end position="96"/>
    </location>
</feature>
<reference evidence="2 3" key="1">
    <citation type="submission" date="2018-08" db="EMBL/GenBank/DDBJ databases">
        <title>The multiple taxonomic identification of Sphingomonas gilva.</title>
        <authorList>
            <person name="Zhu D."/>
            <person name="Zheng S."/>
        </authorList>
    </citation>
    <scope>NUCLEOTIDE SEQUENCE [LARGE SCALE GENOMIC DNA]</scope>
    <source>
        <strain evidence="2 3">ZDH117</strain>
    </source>
</reference>
<evidence type="ECO:0000313" key="2">
    <source>
        <dbReference type="EMBL" id="RHW17159.1"/>
    </source>
</evidence>
<evidence type="ECO:0000313" key="3">
    <source>
        <dbReference type="Proteomes" id="UP000266693"/>
    </source>
</evidence>